<evidence type="ECO:0000256" key="1">
    <source>
        <dbReference type="ARBA" id="ARBA00004776"/>
    </source>
</evidence>
<dbReference type="PANTHER" id="PTHR43179:SF12">
    <property type="entry name" value="GALACTOFURANOSYLTRANSFERASE GLFT2"/>
    <property type="match status" value="1"/>
</dbReference>
<dbReference type="SUPFAM" id="SSF53448">
    <property type="entry name" value="Nucleotide-diphospho-sugar transferases"/>
    <property type="match status" value="1"/>
</dbReference>
<dbReference type="Proteomes" id="UP000182975">
    <property type="component" value="Unassembled WGS sequence"/>
</dbReference>
<dbReference type="InterPro" id="IPR029044">
    <property type="entry name" value="Nucleotide-diphossugar_trans"/>
</dbReference>
<reference evidence="7" key="1">
    <citation type="submission" date="2016-10" db="EMBL/GenBank/DDBJ databases">
        <authorList>
            <person name="Varghese N."/>
        </authorList>
    </citation>
    <scope>NUCLEOTIDE SEQUENCE [LARGE SCALE GENOMIC DNA]</scope>
    <source>
        <strain evidence="7">DSM 21843</strain>
    </source>
</reference>
<evidence type="ECO:0000259" key="5">
    <source>
        <dbReference type="Pfam" id="PF00535"/>
    </source>
</evidence>
<evidence type="ECO:0000256" key="2">
    <source>
        <dbReference type="ARBA" id="ARBA00006739"/>
    </source>
</evidence>
<feature type="domain" description="Glycosyltransferase 2-like" evidence="5">
    <location>
        <begin position="16"/>
        <end position="131"/>
    </location>
</feature>
<accession>A0A172RWK7</accession>
<evidence type="ECO:0000256" key="4">
    <source>
        <dbReference type="ARBA" id="ARBA00022679"/>
    </source>
</evidence>
<keyword evidence="4 6" id="KW-0808">Transferase</keyword>
<name>A0A172RWK7_9ACTN</name>
<protein>
    <submittedName>
        <fullName evidence="6">Rhamnosyltransferase</fullName>
    </submittedName>
</protein>
<sequence length="298" mass="32921">MKTTSTYPQERIYATIVTFNPDLARLKDNLRAVSGQVAGVFVVDNGSQDVQAVRDVAAEIAGCTVVENGQNLGVAAALNRGVRAARDAGAAAVLLLDEDSTSAPGMVQTLARHLGEDVGLVCPLIGNYLEGDALETSDAVCQVPRAINSGSLVSVAAYEAVGGFDEMLFVDWVDMDFCANLRLHGFRILQTHEVALAHAIGDNQYARKVPWFSRERGFHLKQMYRTNHSDFRREDKARSWAIVLRKYRGTSEYAAERSCIVKEFVSNLLFERRRCALLRAFRRGWHRGVEACARNGIK</sequence>
<keyword evidence="7" id="KW-1185">Reference proteome</keyword>
<keyword evidence="3" id="KW-0328">Glycosyltransferase</keyword>
<dbReference type="AlphaFoldDB" id="A0A172RWK7"/>
<comment type="pathway">
    <text evidence="1">Cell wall biogenesis; cell wall polysaccharide biosynthesis.</text>
</comment>
<proteinExistence type="inferred from homology"/>
<dbReference type="STRING" id="79604.AAY81_01325"/>
<dbReference type="InterPro" id="IPR001173">
    <property type="entry name" value="Glyco_trans_2-like"/>
</dbReference>
<evidence type="ECO:0000313" key="6">
    <source>
        <dbReference type="EMBL" id="SEO96322.1"/>
    </source>
</evidence>
<dbReference type="EMBL" id="FOEC01000014">
    <property type="protein sequence ID" value="SEO96322.1"/>
    <property type="molecule type" value="Genomic_DNA"/>
</dbReference>
<evidence type="ECO:0000256" key="3">
    <source>
        <dbReference type="ARBA" id="ARBA00022676"/>
    </source>
</evidence>
<dbReference type="RefSeq" id="WP_066660474.1">
    <property type="nucleotide sequence ID" value="NZ_CP011402.1"/>
</dbReference>
<dbReference type="PANTHER" id="PTHR43179">
    <property type="entry name" value="RHAMNOSYLTRANSFERASE WBBL"/>
    <property type="match status" value="1"/>
</dbReference>
<organism evidence="6 7">
    <name type="scientific">Denitrobacterium detoxificans</name>
    <dbReference type="NCBI Taxonomy" id="79604"/>
    <lineage>
        <taxon>Bacteria</taxon>
        <taxon>Bacillati</taxon>
        <taxon>Actinomycetota</taxon>
        <taxon>Coriobacteriia</taxon>
        <taxon>Eggerthellales</taxon>
        <taxon>Eggerthellaceae</taxon>
        <taxon>Denitrobacterium</taxon>
    </lineage>
</organism>
<dbReference type="Pfam" id="PF00535">
    <property type="entry name" value="Glycos_transf_2"/>
    <property type="match status" value="1"/>
</dbReference>
<dbReference type="GO" id="GO:0016757">
    <property type="term" value="F:glycosyltransferase activity"/>
    <property type="evidence" value="ECO:0007669"/>
    <property type="project" value="UniProtKB-KW"/>
</dbReference>
<gene>
    <name evidence="6" type="ORF">SAMN02910314_01749</name>
</gene>
<evidence type="ECO:0000313" key="7">
    <source>
        <dbReference type="Proteomes" id="UP000182975"/>
    </source>
</evidence>
<dbReference type="Gene3D" id="3.90.550.10">
    <property type="entry name" value="Spore Coat Polysaccharide Biosynthesis Protein SpsA, Chain A"/>
    <property type="match status" value="1"/>
</dbReference>
<dbReference type="KEGG" id="ddt:AAY81_01325"/>
<comment type="similarity">
    <text evidence="2">Belongs to the glycosyltransferase 2 family.</text>
</comment>